<proteinExistence type="predicted"/>
<keyword evidence="1" id="KW-0732">Signal</keyword>
<protein>
    <submittedName>
        <fullName evidence="2">Uncharacterized protein</fullName>
    </submittedName>
</protein>
<reference evidence="3" key="1">
    <citation type="journal article" date="2019" name="Int. J. Syst. Evol. Microbiol.">
        <title>The Global Catalogue of Microorganisms (GCM) 10K type strain sequencing project: providing services to taxonomists for standard genome sequencing and annotation.</title>
        <authorList>
            <consortium name="The Broad Institute Genomics Platform"/>
            <consortium name="The Broad Institute Genome Sequencing Center for Infectious Disease"/>
            <person name="Wu L."/>
            <person name="Ma J."/>
        </authorList>
    </citation>
    <scope>NUCLEOTIDE SEQUENCE [LARGE SCALE GENOMIC DNA]</scope>
    <source>
        <strain evidence="3">TBRC 7912</strain>
    </source>
</reference>
<feature type="signal peptide" evidence="1">
    <location>
        <begin position="1"/>
        <end position="26"/>
    </location>
</feature>
<gene>
    <name evidence="2" type="ORF">ACFOYY_01650</name>
</gene>
<evidence type="ECO:0000313" key="2">
    <source>
        <dbReference type="EMBL" id="MFC3978808.1"/>
    </source>
</evidence>
<sequence length="364" mass="37875">MRRLRKVITSILCVLGVLTGDLTVPAAGAGTAVPDRWGFAFVNTPNGVPTLARQAGSWPPGPVVSILTPAGGPTYVRFPRLATTGGVAHVTAVSPRPEWCQVLRWGPSGADLLVAVRCHRYGGAPVTVPFTVLFEESVPPMEVVDGKAFGYVHHDGVAVVSRANSAAGENTVTAGPAGTWDVLMPGLGTARRTGGLQVTAVDPERPARCKVAAWTSTVAGQSVRVRCHDAADTPVGTGWTLTYQRERAITGAALPSENFAYTFDNLPDDAGPYSPRPGGISHNSRGAVNTVRSAGAGLRLVTFPQVGGLLDHVQVTAYGPGPEYCNLPAPWNTGALAVTVRGVACYNGLVRTAQAFMVTYASAG</sequence>
<evidence type="ECO:0000256" key="1">
    <source>
        <dbReference type="SAM" id="SignalP"/>
    </source>
</evidence>
<dbReference type="EMBL" id="JBHSBC010000001">
    <property type="protein sequence ID" value="MFC3978808.1"/>
    <property type="molecule type" value="Genomic_DNA"/>
</dbReference>
<feature type="chain" id="PRO_5045416665" evidence="1">
    <location>
        <begin position="27"/>
        <end position="364"/>
    </location>
</feature>
<accession>A0ABV8ER37</accession>
<organism evidence="2 3">
    <name type="scientific">Streptosporangium jomthongense</name>
    <dbReference type="NCBI Taxonomy" id="1193683"/>
    <lineage>
        <taxon>Bacteria</taxon>
        <taxon>Bacillati</taxon>
        <taxon>Actinomycetota</taxon>
        <taxon>Actinomycetes</taxon>
        <taxon>Streptosporangiales</taxon>
        <taxon>Streptosporangiaceae</taxon>
        <taxon>Streptosporangium</taxon>
    </lineage>
</organism>
<dbReference type="RefSeq" id="WP_386187125.1">
    <property type="nucleotide sequence ID" value="NZ_JBHSBC010000001.1"/>
</dbReference>
<keyword evidence="3" id="KW-1185">Reference proteome</keyword>
<evidence type="ECO:0000313" key="3">
    <source>
        <dbReference type="Proteomes" id="UP001595698"/>
    </source>
</evidence>
<name>A0ABV8ER37_9ACTN</name>
<comment type="caution">
    <text evidence="2">The sequence shown here is derived from an EMBL/GenBank/DDBJ whole genome shotgun (WGS) entry which is preliminary data.</text>
</comment>
<dbReference type="Proteomes" id="UP001595698">
    <property type="component" value="Unassembled WGS sequence"/>
</dbReference>